<reference evidence="1" key="1">
    <citation type="submission" date="2019-12" db="EMBL/GenBank/DDBJ databases">
        <title>Clostridiaceae gen. nov. sp. nov., isolated from sediment in Xinjiang, China.</title>
        <authorList>
            <person name="Zhang R."/>
        </authorList>
    </citation>
    <scope>NUCLEOTIDE SEQUENCE</scope>
    <source>
        <strain evidence="1">D2Q-11</strain>
    </source>
</reference>
<dbReference type="RefSeq" id="WP_203365512.1">
    <property type="nucleotide sequence ID" value="NZ_WSFT01000019.1"/>
</dbReference>
<proteinExistence type="predicted"/>
<organism evidence="1 2">
    <name type="scientific">Anaeromonas frigoriresistens</name>
    <dbReference type="NCBI Taxonomy" id="2683708"/>
    <lineage>
        <taxon>Bacteria</taxon>
        <taxon>Bacillati</taxon>
        <taxon>Bacillota</taxon>
        <taxon>Tissierellia</taxon>
        <taxon>Tissierellales</taxon>
        <taxon>Thermohalobacteraceae</taxon>
        <taxon>Anaeromonas</taxon>
    </lineage>
</organism>
<dbReference type="InterPro" id="IPR022476">
    <property type="entry name" value="Spore_YabP/YqfC"/>
</dbReference>
<accession>A0A942UTB6</accession>
<name>A0A942UTB6_9FIRM</name>
<dbReference type="PIRSF" id="PIRSF011576">
    <property type="entry name" value="YabP"/>
    <property type="match status" value="1"/>
</dbReference>
<dbReference type="NCBIfam" id="TIGR02892">
    <property type="entry name" value="spore_yabP"/>
    <property type="match status" value="1"/>
</dbReference>
<dbReference type="InterPro" id="IPR038705">
    <property type="entry name" value="YabP_sf"/>
</dbReference>
<dbReference type="EMBL" id="WSFT01000019">
    <property type="protein sequence ID" value="MBS4537585.1"/>
    <property type="molecule type" value="Genomic_DNA"/>
</dbReference>
<keyword evidence="2" id="KW-1185">Reference proteome</keyword>
<sequence length="92" mass="10190">MEDKIKSQNLILEDRERLSISGVEHVESFNENQIIVDTARGSLVIKGESLNISKLNLEDGNVKIEGMIESLIYSNKSSSSSKGNGFLGKMFK</sequence>
<dbReference type="Pfam" id="PF07873">
    <property type="entry name" value="YabP"/>
    <property type="match status" value="1"/>
</dbReference>
<dbReference type="Proteomes" id="UP000724672">
    <property type="component" value="Unassembled WGS sequence"/>
</dbReference>
<gene>
    <name evidence="1" type="primary">yabP</name>
    <name evidence="1" type="ORF">GOQ27_03870</name>
</gene>
<dbReference type="InterPro" id="IPR012504">
    <property type="entry name" value="Spore_YabP"/>
</dbReference>
<evidence type="ECO:0000313" key="1">
    <source>
        <dbReference type="EMBL" id="MBS4537585.1"/>
    </source>
</evidence>
<dbReference type="AlphaFoldDB" id="A0A942UTB6"/>
<dbReference type="GO" id="GO:0030435">
    <property type="term" value="P:sporulation resulting in formation of a cellular spore"/>
    <property type="evidence" value="ECO:0007669"/>
    <property type="project" value="InterPro"/>
</dbReference>
<comment type="caution">
    <text evidence="1">The sequence shown here is derived from an EMBL/GenBank/DDBJ whole genome shotgun (WGS) entry which is preliminary data.</text>
</comment>
<dbReference type="Gene3D" id="2.60.40.2000">
    <property type="match status" value="1"/>
</dbReference>
<evidence type="ECO:0000313" key="2">
    <source>
        <dbReference type="Proteomes" id="UP000724672"/>
    </source>
</evidence>
<protein>
    <submittedName>
        <fullName evidence="1">Sporulation protein YabP</fullName>
    </submittedName>
</protein>